<evidence type="ECO:0000313" key="2">
    <source>
        <dbReference type="Proteomes" id="UP000287247"/>
    </source>
</evidence>
<gene>
    <name evidence="1" type="ORF">AsFPU1_3019</name>
</gene>
<comment type="caution">
    <text evidence="1">The sequence shown here is derived from an EMBL/GenBank/DDBJ whole genome shotgun (WGS) entry which is preliminary data.</text>
</comment>
<dbReference type="AlphaFoldDB" id="A0A401IKF2"/>
<dbReference type="InterPro" id="IPR027417">
    <property type="entry name" value="P-loop_NTPase"/>
</dbReference>
<dbReference type="SUPFAM" id="SSF52540">
    <property type="entry name" value="P-loop containing nucleoside triphosphate hydrolases"/>
    <property type="match status" value="1"/>
</dbReference>
<sequence>MIYLKILQQLSQGKLLTSQELELLLKQELANPYQAEAFNITPKNGLEKISLRSQLFQDVYSKVKDLCHVLKFQDAQQILNNLWKLWLPLAIQLIEEKHQQKRPLIQGILGGQGTGKTTLSTIVCLILEDLDYLTISISIDDLYKTYQERQQLKAIDPRLIWRGPPGTHDINLGIEVLDKLKNIDSNQPILIPRFDKSLENGEGDRIQPGLINRADIVLFEGWFVAGVGT</sequence>
<reference evidence="2" key="1">
    <citation type="submission" date="2017-05" db="EMBL/GenBank/DDBJ databases">
        <title>Physiological properties and genetic analysis related to exopolysaccharide production of fresh-water unicellular cyanobacterium Aphanothece sacrum, Suizenji Nori, that has been cultured as a food source in Japan.</title>
        <authorList>
            <person name="Kanesaki Y."/>
            <person name="Yoshikawa S."/>
            <person name="Ohki K."/>
        </authorList>
    </citation>
    <scope>NUCLEOTIDE SEQUENCE [LARGE SCALE GENOMIC DNA]</scope>
    <source>
        <strain evidence="2">FPU1</strain>
    </source>
</reference>
<accession>A0A401IKF2</accession>
<dbReference type="GO" id="GO:0005524">
    <property type="term" value="F:ATP binding"/>
    <property type="evidence" value="ECO:0007669"/>
    <property type="project" value="UniProtKB-KW"/>
</dbReference>
<dbReference type="OrthoDB" id="455474at2"/>
<dbReference type="RefSeq" id="WP_124972622.1">
    <property type="nucleotide sequence ID" value="NZ_BDQK01000013.1"/>
</dbReference>
<keyword evidence="1" id="KW-0067">ATP-binding</keyword>
<name>A0A401IKF2_APHSA</name>
<organism evidence="1 2">
    <name type="scientific">Aphanothece sacrum FPU1</name>
    <dbReference type="NCBI Taxonomy" id="1920663"/>
    <lineage>
        <taxon>Bacteria</taxon>
        <taxon>Bacillati</taxon>
        <taxon>Cyanobacteriota</taxon>
        <taxon>Cyanophyceae</taxon>
        <taxon>Oscillatoriophycideae</taxon>
        <taxon>Chroococcales</taxon>
        <taxon>Aphanothecaceae</taxon>
        <taxon>Aphanothece</taxon>
    </lineage>
</organism>
<keyword evidence="2" id="KW-1185">Reference proteome</keyword>
<protein>
    <submittedName>
        <fullName evidence="1">ABC transporter ATP-binding protein</fullName>
    </submittedName>
</protein>
<proteinExistence type="predicted"/>
<evidence type="ECO:0000313" key="1">
    <source>
        <dbReference type="EMBL" id="GBF81601.1"/>
    </source>
</evidence>
<dbReference type="Gene3D" id="3.40.50.300">
    <property type="entry name" value="P-loop containing nucleotide triphosphate hydrolases"/>
    <property type="match status" value="1"/>
</dbReference>
<dbReference type="EMBL" id="BDQK01000013">
    <property type="protein sequence ID" value="GBF81601.1"/>
    <property type="molecule type" value="Genomic_DNA"/>
</dbReference>
<dbReference type="Proteomes" id="UP000287247">
    <property type="component" value="Unassembled WGS sequence"/>
</dbReference>
<keyword evidence="1" id="KW-0547">Nucleotide-binding</keyword>